<keyword evidence="9" id="KW-1185">Reference proteome</keyword>
<dbReference type="SUPFAM" id="SSF52091">
    <property type="entry name" value="SpoIIaa-like"/>
    <property type="match status" value="1"/>
</dbReference>
<comment type="subcellular location">
    <subcellularLocation>
        <location evidence="1">Membrane</location>
        <topology evidence="1">Multi-pass membrane protein</topology>
    </subcellularLocation>
</comment>
<dbReference type="EMBL" id="JAVRRF010000001">
    <property type="protein sequence ID" value="KAK5068411.1"/>
    <property type="molecule type" value="Genomic_DNA"/>
</dbReference>
<dbReference type="InterPro" id="IPR002645">
    <property type="entry name" value="STAS_dom"/>
</dbReference>
<dbReference type="InterPro" id="IPR036513">
    <property type="entry name" value="STAS_dom_sf"/>
</dbReference>
<keyword evidence="2 6" id="KW-0812">Transmembrane</keyword>
<sequence length="697" mass="76377">MLNLPSIAAQALEATRNDPNLTRAWRYLSQAPQVLTAKSKGYLLEKVPVIQWLPGYSPRWLVNDIVSGLTIGVLLVPQSLSYASVANIPGQYGLISSWLPTLIYVIMGTSKGDNGVLTPHLYQADGHFSDTTCGPTAIMALLTGGIVKDLLKDGYDDHVIATAVAFICGLYGLAIDLFKLGFLLDFIPLPVLSGYVSAAALTIVIQQVPSLLAEKFAGTSTAEEINGIFGRLPDTKWRDFLIGFFGIVMLTSMQWIGRTWGKRYRALWFLSICRNAFALILFTGISYGINKDLKRPLFQISQTKGAGLKPPTTPDFALVGKVATRAIAPGGLFIGVVNFIGGFFSAMPVTGGFSRTAVNSESGVKSPLCGVVASACVLVSIYKLAGAFYWIPKATLSAIVICAVFPIILSPRVFYQYWKTSFADFVGSMVSFWVTLFVSVEYGIAAAVGYSLVYILLRIAFTRVVHITPANISTVYSNLPQGGTEVLEANILEGTQIYQINESILFPNAYQIKSSILNQVKLCSAGTNTGHDERDREENRLWNQPRATKSSVRSSNSDRPLPILKEVILDVRGVNYIDTTGIQALHDLKADLQVYAGRSMLFTFASMNENVRRRFMRAGWTVIQHPARRTEAEVEEYQGSRSGDDDRVRDGGDVVFDFLQTALQGRKKLSHRPLVESPGAEDLRTGKMLESKIDLEA</sequence>
<reference evidence="8 9" key="1">
    <citation type="submission" date="2023-08" db="EMBL/GenBank/DDBJ databases">
        <title>Black Yeasts Isolated from many extreme environments.</title>
        <authorList>
            <person name="Coleine C."/>
            <person name="Stajich J.E."/>
            <person name="Selbmann L."/>
        </authorList>
    </citation>
    <scope>NUCLEOTIDE SEQUENCE [LARGE SCALE GENOMIC DNA]</scope>
    <source>
        <strain evidence="8 9">CCFEE 6328</strain>
    </source>
</reference>
<name>A0ABR0JR19_9EURO</name>
<feature type="transmembrane region" description="Helical" evidence="6">
    <location>
        <begin position="331"/>
        <end position="351"/>
    </location>
</feature>
<dbReference type="Pfam" id="PF01740">
    <property type="entry name" value="STAS"/>
    <property type="match status" value="1"/>
</dbReference>
<organism evidence="8 9">
    <name type="scientific">Exophiala sideris</name>
    <dbReference type="NCBI Taxonomy" id="1016849"/>
    <lineage>
        <taxon>Eukaryota</taxon>
        <taxon>Fungi</taxon>
        <taxon>Dikarya</taxon>
        <taxon>Ascomycota</taxon>
        <taxon>Pezizomycotina</taxon>
        <taxon>Eurotiomycetes</taxon>
        <taxon>Chaetothyriomycetidae</taxon>
        <taxon>Chaetothyriales</taxon>
        <taxon>Herpotrichiellaceae</taxon>
        <taxon>Exophiala</taxon>
    </lineage>
</organism>
<feature type="transmembrane region" description="Helical" evidence="6">
    <location>
        <begin position="159"/>
        <end position="180"/>
    </location>
</feature>
<feature type="transmembrane region" description="Helical" evidence="6">
    <location>
        <begin position="371"/>
        <end position="391"/>
    </location>
</feature>
<evidence type="ECO:0000256" key="1">
    <source>
        <dbReference type="ARBA" id="ARBA00004141"/>
    </source>
</evidence>
<proteinExistence type="predicted"/>
<evidence type="ECO:0000259" key="7">
    <source>
        <dbReference type="PROSITE" id="PS50801"/>
    </source>
</evidence>
<feature type="transmembrane region" description="Helical" evidence="6">
    <location>
        <begin position="240"/>
        <end position="260"/>
    </location>
</feature>
<feature type="transmembrane region" description="Helical" evidence="6">
    <location>
        <begin position="266"/>
        <end position="289"/>
    </location>
</feature>
<dbReference type="PANTHER" id="PTHR11814">
    <property type="entry name" value="SULFATE TRANSPORTER"/>
    <property type="match status" value="1"/>
</dbReference>
<feature type="compositionally biased region" description="Polar residues" evidence="5">
    <location>
        <begin position="541"/>
        <end position="557"/>
    </location>
</feature>
<evidence type="ECO:0000256" key="5">
    <source>
        <dbReference type="SAM" id="MobiDB-lite"/>
    </source>
</evidence>
<dbReference type="Proteomes" id="UP001345691">
    <property type="component" value="Unassembled WGS sequence"/>
</dbReference>
<feature type="transmembrane region" description="Helical" evidence="6">
    <location>
        <begin position="398"/>
        <end position="418"/>
    </location>
</feature>
<keyword evidence="4 6" id="KW-0472">Membrane</keyword>
<evidence type="ECO:0000256" key="2">
    <source>
        <dbReference type="ARBA" id="ARBA00022692"/>
    </source>
</evidence>
<protein>
    <recommendedName>
        <fullName evidence="7">STAS domain-containing protein</fullName>
    </recommendedName>
</protein>
<feature type="region of interest" description="Disordered" evidence="5">
    <location>
        <begin position="527"/>
        <end position="557"/>
    </location>
</feature>
<feature type="transmembrane region" description="Helical" evidence="6">
    <location>
        <begin position="186"/>
        <end position="205"/>
    </location>
</feature>
<dbReference type="Pfam" id="PF00916">
    <property type="entry name" value="Sulfate_transp"/>
    <property type="match status" value="3"/>
</dbReference>
<keyword evidence="3 6" id="KW-1133">Transmembrane helix</keyword>
<dbReference type="InterPro" id="IPR001902">
    <property type="entry name" value="SLC26A/SulP_fam"/>
</dbReference>
<evidence type="ECO:0000256" key="3">
    <source>
        <dbReference type="ARBA" id="ARBA00022989"/>
    </source>
</evidence>
<gene>
    <name evidence="8" type="ORF">LTR69_000530</name>
</gene>
<dbReference type="Gene3D" id="3.30.750.24">
    <property type="entry name" value="STAS domain"/>
    <property type="match status" value="1"/>
</dbReference>
<feature type="domain" description="STAS" evidence="7">
    <location>
        <begin position="485"/>
        <end position="619"/>
    </location>
</feature>
<feature type="compositionally biased region" description="Basic and acidic residues" evidence="5">
    <location>
        <begin position="530"/>
        <end position="540"/>
    </location>
</feature>
<dbReference type="CDD" id="cd07042">
    <property type="entry name" value="STAS_SulP_like_sulfate_transporter"/>
    <property type="match status" value="1"/>
</dbReference>
<dbReference type="InterPro" id="IPR011547">
    <property type="entry name" value="SLC26A/SulP_dom"/>
</dbReference>
<evidence type="ECO:0000313" key="9">
    <source>
        <dbReference type="Proteomes" id="UP001345691"/>
    </source>
</evidence>
<comment type="caution">
    <text evidence="8">The sequence shown here is derived from an EMBL/GenBank/DDBJ whole genome shotgun (WGS) entry which is preliminary data.</text>
</comment>
<evidence type="ECO:0000313" key="8">
    <source>
        <dbReference type="EMBL" id="KAK5068411.1"/>
    </source>
</evidence>
<evidence type="ECO:0000256" key="6">
    <source>
        <dbReference type="SAM" id="Phobius"/>
    </source>
</evidence>
<accession>A0ABR0JR19</accession>
<feature type="transmembrane region" description="Helical" evidence="6">
    <location>
        <begin position="430"/>
        <end position="457"/>
    </location>
</feature>
<evidence type="ECO:0000256" key="4">
    <source>
        <dbReference type="ARBA" id="ARBA00023136"/>
    </source>
</evidence>
<dbReference type="PROSITE" id="PS50801">
    <property type="entry name" value="STAS"/>
    <property type="match status" value="1"/>
</dbReference>